<comment type="caution">
    <text evidence="3">The sequence shown here is derived from an EMBL/GenBank/DDBJ whole genome shotgun (WGS) entry which is preliminary data.</text>
</comment>
<accession>A0ABM9B143</accession>
<evidence type="ECO:0000313" key="4">
    <source>
        <dbReference type="Proteomes" id="UP000837803"/>
    </source>
</evidence>
<dbReference type="Proteomes" id="UP000837803">
    <property type="component" value="Unassembled WGS sequence"/>
</dbReference>
<keyword evidence="2" id="KW-0732">Signal</keyword>
<sequence length="233" mass="27011">MKQLLVLLLLSSTCLVGQQTATIKDGTTTYDKKTLPSMTIQLDAPVDRVYDVWDDFWDERYDIDIDRTDKDNDNIAYLAEQVALRSMGDKRMDVYSSVGGTKERAMVNLSLAYSDTDVVTATNHAGDYRTASALLQEFRTYFYQRYFDGQLNETQEELADLRDDSQDASKDAEKAREKIAKYEDKIEKLRRKIEDTREDVGDELQTAEEKSRRVRELEEKLQELRLARKKYLG</sequence>
<dbReference type="EMBL" id="CAKLPZ010000001">
    <property type="protein sequence ID" value="CAH1000520.1"/>
    <property type="molecule type" value="Genomic_DNA"/>
</dbReference>
<reference evidence="3" key="1">
    <citation type="submission" date="2021-12" db="EMBL/GenBank/DDBJ databases">
        <authorList>
            <person name="Rodrigo-Torres L."/>
            <person name="Arahal R. D."/>
            <person name="Lucena T."/>
        </authorList>
    </citation>
    <scope>NUCLEOTIDE SEQUENCE</scope>
    <source>
        <strain evidence="3">CECT 8419</strain>
    </source>
</reference>
<keyword evidence="1" id="KW-0175">Coiled coil</keyword>
<keyword evidence="4" id="KW-1185">Reference proteome</keyword>
<feature type="signal peptide" evidence="2">
    <location>
        <begin position="1"/>
        <end position="17"/>
    </location>
</feature>
<feature type="coiled-coil region" evidence="1">
    <location>
        <begin position="151"/>
        <end position="227"/>
    </location>
</feature>
<protein>
    <submittedName>
        <fullName evidence="3">Uncharacterized protein</fullName>
    </submittedName>
</protein>
<organism evidence="3 4">
    <name type="scientific">Neolewinella maritima</name>
    <dbReference type="NCBI Taxonomy" id="1383882"/>
    <lineage>
        <taxon>Bacteria</taxon>
        <taxon>Pseudomonadati</taxon>
        <taxon>Bacteroidota</taxon>
        <taxon>Saprospiria</taxon>
        <taxon>Saprospirales</taxon>
        <taxon>Lewinellaceae</taxon>
        <taxon>Neolewinella</taxon>
    </lineage>
</organism>
<proteinExistence type="predicted"/>
<name>A0ABM9B143_9BACT</name>
<feature type="chain" id="PRO_5045986761" evidence="2">
    <location>
        <begin position="18"/>
        <end position="233"/>
    </location>
</feature>
<evidence type="ECO:0000313" key="3">
    <source>
        <dbReference type="EMBL" id="CAH1000520.1"/>
    </source>
</evidence>
<evidence type="ECO:0000256" key="2">
    <source>
        <dbReference type="SAM" id="SignalP"/>
    </source>
</evidence>
<evidence type="ECO:0000256" key="1">
    <source>
        <dbReference type="SAM" id="Coils"/>
    </source>
</evidence>
<gene>
    <name evidence="3" type="ORF">LEM8419_01673</name>
</gene>
<dbReference type="RefSeq" id="WP_238750570.1">
    <property type="nucleotide sequence ID" value="NZ_CAKLPZ010000001.1"/>
</dbReference>